<dbReference type="Proteomes" id="UP000829354">
    <property type="component" value="Chromosome III"/>
</dbReference>
<accession>A0AAE9EQH9</accession>
<protein>
    <submittedName>
        <fullName evidence="1">Uncharacterized protein</fullName>
    </submittedName>
</protein>
<name>A0AAE9EQH9_CAEBR</name>
<dbReference type="EMBL" id="CP092622">
    <property type="protein sequence ID" value="UMM25050.1"/>
    <property type="molecule type" value="Genomic_DNA"/>
</dbReference>
<sequence>MEDIVVDLDNHSPCQLRHRSVDLSSLPMEELKRPLQYHFLDQRRSMGTGVLTTSSTVNISSSAFKHYSTRVTKKIKRIMKKTTNNGEGIA</sequence>
<keyword evidence="2" id="KW-1185">Reference proteome</keyword>
<evidence type="ECO:0000313" key="1">
    <source>
        <dbReference type="EMBL" id="UMM25050.1"/>
    </source>
</evidence>
<organism evidence="1 2">
    <name type="scientific">Caenorhabditis briggsae</name>
    <dbReference type="NCBI Taxonomy" id="6238"/>
    <lineage>
        <taxon>Eukaryota</taxon>
        <taxon>Metazoa</taxon>
        <taxon>Ecdysozoa</taxon>
        <taxon>Nematoda</taxon>
        <taxon>Chromadorea</taxon>
        <taxon>Rhabditida</taxon>
        <taxon>Rhabditina</taxon>
        <taxon>Rhabditomorpha</taxon>
        <taxon>Rhabditoidea</taxon>
        <taxon>Rhabditidae</taxon>
        <taxon>Peloderinae</taxon>
        <taxon>Caenorhabditis</taxon>
    </lineage>
</organism>
<dbReference type="AlphaFoldDB" id="A0AAE9EQH9"/>
<proteinExistence type="predicted"/>
<evidence type="ECO:0000313" key="2">
    <source>
        <dbReference type="Proteomes" id="UP000829354"/>
    </source>
</evidence>
<reference evidence="1 2" key="1">
    <citation type="submission" date="2022-04" db="EMBL/GenBank/DDBJ databases">
        <title>Chromosome-level reference genomes for two strains of Caenorhabditis briggsae: an improved platform for comparative genomics.</title>
        <authorList>
            <person name="Stevens L."/>
            <person name="Andersen E."/>
        </authorList>
    </citation>
    <scope>NUCLEOTIDE SEQUENCE [LARGE SCALE GENOMIC DNA]</scope>
    <source>
        <strain evidence="1">VX34</strain>
        <tissue evidence="1">Whole-organism</tissue>
    </source>
</reference>
<gene>
    <name evidence="1" type="ORF">L5515_005026</name>
</gene>